<reference evidence="3 4" key="1">
    <citation type="journal article" date="2015" name="Sci. Rep.">
        <title>Chromosome-level genome map provides insights into diverse defense mechanisms in the medicinal fungus Ganoderma sinense.</title>
        <authorList>
            <person name="Zhu Y."/>
            <person name="Xu J."/>
            <person name="Sun C."/>
            <person name="Zhou S."/>
            <person name="Xu H."/>
            <person name="Nelson D.R."/>
            <person name="Qian J."/>
            <person name="Song J."/>
            <person name="Luo H."/>
            <person name="Xiang L."/>
            <person name="Li Y."/>
            <person name="Xu Z."/>
            <person name="Ji A."/>
            <person name="Wang L."/>
            <person name="Lu S."/>
            <person name="Hayward A."/>
            <person name="Sun W."/>
            <person name="Li X."/>
            <person name="Schwartz D.C."/>
            <person name="Wang Y."/>
            <person name="Chen S."/>
        </authorList>
    </citation>
    <scope>NUCLEOTIDE SEQUENCE [LARGE SCALE GENOMIC DNA]</scope>
    <source>
        <strain evidence="3 4">ZZ0214-1</strain>
    </source>
</reference>
<feature type="domain" description="F-box" evidence="2">
    <location>
        <begin position="11"/>
        <end position="57"/>
    </location>
</feature>
<evidence type="ECO:0000256" key="1">
    <source>
        <dbReference type="SAM" id="MobiDB-lite"/>
    </source>
</evidence>
<dbReference type="InterPro" id="IPR001810">
    <property type="entry name" value="F-box_dom"/>
</dbReference>
<accession>A0A2G8SMG3</accession>
<dbReference type="SMART" id="SM00256">
    <property type="entry name" value="FBOX"/>
    <property type="match status" value="1"/>
</dbReference>
<name>A0A2G8SMG3_9APHY</name>
<dbReference type="Proteomes" id="UP000230002">
    <property type="component" value="Unassembled WGS sequence"/>
</dbReference>
<evidence type="ECO:0000259" key="2">
    <source>
        <dbReference type="PROSITE" id="PS50181"/>
    </source>
</evidence>
<dbReference type="Gene3D" id="1.20.1280.50">
    <property type="match status" value="1"/>
</dbReference>
<dbReference type="OrthoDB" id="2742223at2759"/>
<proteinExistence type="predicted"/>
<dbReference type="PROSITE" id="PS50181">
    <property type="entry name" value="FBOX"/>
    <property type="match status" value="1"/>
</dbReference>
<dbReference type="AlphaFoldDB" id="A0A2G8SMG3"/>
<dbReference type="EMBL" id="AYKW01000004">
    <property type="protein sequence ID" value="PIL34955.1"/>
    <property type="molecule type" value="Genomic_DNA"/>
</dbReference>
<feature type="compositionally biased region" description="Pro residues" evidence="1">
    <location>
        <begin position="375"/>
        <end position="385"/>
    </location>
</feature>
<gene>
    <name evidence="3" type="ORF">GSI_02742</name>
</gene>
<evidence type="ECO:0000313" key="4">
    <source>
        <dbReference type="Proteomes" id="UP000230002"/>
    </source>
</evidence>
<comment type="caution">
    <text evidence="3">The sequence shown here is derived from an EMBL/GenBank/DDBJ whole genome shotgun (WGS) entry which is preliminary data.</text>
</comment>
<keyword evidence="4" id="KW-1185">Reference proteome</keyword>
<dbReference type="STRING" id="1077348.A0A2G8SMG3"/>
<dbReference type="InterPro" id="IPR036047">
    <property type="entry name" value="F-box-like_dom_sf"/>
</dbReference>
<dbReference type="SUPFAM" id="SSF81383">
    <property type="entry name" value="F-box domain"/>
    <property type="match status" value="1"/>
</dbReference>
<feature type="region of interest" description="Disordered" evidence="1">
    <location>
        <begin position="363"/>
        <end position="386"/>
    </location>
</feature>
<protein>
    <recommendedName>
        <fullName evidence="2">F-box domain-containing protein</fullName>
    </recommendedName>
</protein>
<organism evidence="3 4">
    <name type="scientific">Ganoderma sinense ZZ0214-1</name>
    <dbReference type="NCBI Taxonomy" id="1077348"/>
    <lineage>
        <taxon>Eukaryota</taxon>
        <taxon>Fungi</taxon>
        <taxon>Dikarya</taxon>
        <taxon>Basidiomycota</taxon>
        <taxon>Agaricomycotina</taxon>
        <taxon>Agaricomycetes</taxon>
        <taxon>Polyporales</taxon>
        <taxon>Polyporaceae</taxon>
        <taxon>Ganoderma</taxon>
    </lineage>
</organism>
<sequence length="531" mass="58409">MTTHSAPLVCSLGLGDLPSDILLLILSLLHGQHIARCVRVCRSFADLIHSDLYLQYIIALAQIGMVDGHSSSLPLPERLQRLRHYISNFRNGIFHHESIFKDPGHSRQALNIIKESVFPVYHAEDSSALYRRVHLSPGSSLFVVSHGSAQAGIESHHLMIPFRIPSPENPWRLVNKWAIDEAQDLLVTVEMECLASELQGRTTLSPPEVHFYSLSGSKSVGAAADHPAAARPHWQIALPDGTEPTTDINVLGVWVTTEHVVWEIADRGVRDYTIEVCNWRTGQITSLPGDHKMNIEQQMSLATMVMSSSSSTLQAGHFRADPSLSMVVLTYKGRGAHGALTTHLLIPLTTILAQIRRAVAPQCEGATADDSEQVPQPPPSAPTPVPWEDWGAGGCLRLRLPNGAYRMLPKPHVIPFSSRIPIVVYHDDRFRSVSIYVVDINPLAARHALATRSHGSAQATAVVEDEEGTLPGVVDPECSAIPYVVYHFPLPDVPPERPMGYRIWSVETTMTGFAISLTNRGVHDSLQSWTV</sequence>
<evidence type="ECO:0000313" key="3">
    <source>
        <dbReference type="EMBL" id="PIL34955.1"/>
    </source>
</evidence>
<dbReference type="Pfam" id="PF12937">
    <property type="entry name" value="F-box-like"/>
    <property type="match status" value="1"/>
</dbReference>